<keyword evidence="2" id="KW-1185">Reference proteome</keyword>
<reference evidence="1 2" key="1">
    <citation type="submission" date="2015-10" db="EMBL/GenBank/DDBJ databases">
        <title>Genomic differences between typical nodule nitrogen-fixing rhizobial strains and those coming from bean seeds.</title>
        <authorList>
            <person name="Peralta H."/>
            <person name="Aguilar-Vera A."/>
            <person name="Diaz R."/>
            <person name="Mora Y."/>
            <person name="Martinez-Batallar G."/>
            <person name="Salazar E."/>
            <person name="Vargas-Lagunas C."/>
            <person name="Encarnacion S."/>
            <person name="Girard L."/>
            <person name="Mora J."/>
        </authorList>
    </citation>
    <scope>NUCLEOTIDE SEQUENCE [LARGE SCALE GENOMIC DNA]</scope>
    <source>
        <strain evidence="1 2">CFNEI 73</strain>
        <plasmid evidence="1 2">C</plasmid>
    </source>
</reference>
<dbReference type="KEGG" id="same:SAMCFNEI73_pC1669"/>
<gene>
    <name evidence="1" type="ORF">SAMCFNEI73_pC1669</name>
</gene>
<proteinExistence type="predicted"/>
<organism evidence="1 2">
    <name type="scientific">Sinorhizobium americanum</name>
    <dbReference type="NCBI Taxonomy" id="194963"/>
    <lineage>
        <taxon>Bacteria</taxon>
        <taxon>Pseudomonadati</taxon>
        <taxon>Pseudomonadota</taxon>
        <taxon>Alphaproteobacteria</taxon>
        <taxon>Hyphomicrobiales</taxon>
        <taxon>Rhizobiaceae</taxon>
        <taxon>Sinorhizobium/Ensifer group</taxon>
        <taxon>Sinorhizobium</taxon>
    </lineage>
</organism>
<dbReference type="EMBL" id="CP013110">
    <property type="protein sequence ID" value="APG95373.1"/>
    <property type="molecule type" value="Genomic_DNA"/>
</dbReference>
<sequence>MLPFGRVSRQASPRQECRLGCLNATAIRSDELHFGDQVPESCYTLVDVTAQP</sequence>
<evidence type="ECO:0000313" key="2">
    <source>
        <dbReference type="Proteomes" id="UP000182306"/>
    </source>
</evidence>
<evidence type="ECO:0000313" key="1">
    <source>
        <dbReference type="EMBL" id="APG95373.1"/>
    </source>
</evidence>
<dbReference type="AlphaFoldDB" id="A0A1L3LZC6"/>
<geneLocation type="plasmid" evidence="1 2">
    <name>C</name>
</geneLocation>
<accession>A0A1L3LZC6</accession>
<dbReference type="Proteomes" id="UP000182306">
    <property type="component" value="Plasmid C"/>
</dbReference>
<protein>
    <submittedName>
        <fullName evidence="1">Uncharacterized protein</fullName>
    </submittedName>
</protein>
<name>A0A1L3LZC6_9HYPH</name>
<keyword evidence="1" id="KW-0614">Plasmid</keyword>